<feature type="transmembrane region" description="Helical" evidence="9">
    <location>
        <begin position="94"/>
        <end position="116"/>
    </location>
</feature>
<dbReference type="PANTHER" id="PTHR11795">
    <property type="entry name" value="BRANCHED-CHAIN AMINO ACID TRANSPORT SYSTEM PERMEASE PROTEIN LIVH"/>
    <property type="match status" value="1"/>
</dbReference>
<evidence type="ECO:0000256" key="5">
    <source>
        <dbReference type="ARBA" id="ARBA00022970"/>
    </source>
</evidence>
<feature type="transmembrane region" description="Helical" evidence="9">
    <location>
        <begin position="136"/>
        <end position="157"/>
    </location>
</feature>
<dbReference type="Pfam" id="PF02653">
    <property type="entry name" value="BPD_transp_2"/>
    <property type="match status" value="1"/>
</dbReference>
<dbReference type="InterPro" id="IPR052157">
    <property type="entry name" value="BCAA_transport_permease"/>
</dbReference>
<name>A0A8J3JVY5_9ACTN</name>
<evidence type="ECO:0000256" key="6">
    <source>
        <dbReference type="ARBA" id="ARBA00022989"/>
    </source>
</evidence>
<protein>
    <submittedName>
        <fullName evidence="10">Branched-chain amino acid ABC transporter permease</fullName>
    </submittedName>
</protein>
<feature type="transmembrane region" description="Helical" evidence="9">
    <location>
        <begin position="184"/>
        <end position="208"/>
    </location>
</feature>
<accession>A0A8J3JVY5</accession>
<dbReference type="GO" id="GO:0005886">
    <property type="term" value="C:plasma membrane"/>
    <property type="evidence" value="ECO:0007669"/>
    <property type="project" value="UniProtKB-SubCell"/>
</dbReference>
<evidence type="ECO:0000256" key="1">
    <source>
        <dbReference type="ARBA" id="ARBA00004651"/>
    </source>
</evidence>
<dbReference type="CDD" id="cd06582">
    <property type="entry name" value="TM_PBP1_LivH_like"/>
    <property type="match status" value="1"/>
</dbReference>
<reference evidence="10 11" key="1">
    <citation type="submission" date="2021-01" db="EMBL/GenBank/DDBJ databases">
        <title>Whole genome shotgun sequence of Catellatospora bangladeshensis NBRC 107357.</title>
        <authorList>
            <person name="Komaki H."/>
            <person name="Tamura T."/>
        </authorList>
    </citation>
    <scope>NUCLEOTIDE SEQUENCE [LARGE SCALE GENOMIC DNA]</scope>
    <source>
        <strain evidence="10 11">NBRC 107357</strain>
    </source>
</reference>
<keyword evidence="7 9" id="KW-0472">Membrane</keyword>
<evidence type="ECO:0000256" key="2">
    <source>
        <dbReference type="ARBA" id="ARBA00022448"/>
    </source>
</evidence>
<keyword evidence="3" id="KW-1003">Cell membrane</keyword>
<evidence type="ECO:0000256" key="8">
    <source>
        <dbReference type="ARBA" id="ARBA00037998"/>
    </source>
</evidence>
<keyword evidence="4 9" id="KW-0812">Transmembrane</keyword>
<evidence type="ECO:0000256" key="4">
    <source>
        <dbReference type="ARBA" id="ARBA00022692"/>
    </source>
</evidence>
<keyword evidence="6 9" id="KW-1133">Transmembrane helix</keyword>
<evidence type="ECO:0000313" key="11">
    <source>
        <dbReference type="Proteomes" id="UP000601223"/>
    </source>
</evidence>
<gene>
    <name evidence="10" type="ORF">Cba03nite_73920</name>
</gene>
<dbReference type="EMBL" id="BONF01000058">
    <property type="protein sequence ID" value="GIF86043.1"/>
    <property type="molecule type" value="Genomic_DNA"/>
</dbReference>
<dbReference type="RefSeq" id="WP_203756742.1">
    <property type="nucleotide sequence ID" value="NZ_BONF01000058.1"/>
</dbReference>
<comment type="similarity">
    <text evidence="8">Belongs to the binding-protein-dependent transport system permease family. LivHM subfamily.</text>
</comment>
<evidence type="ECO:0000256" key="9">
    <source>
        <dbReference type="SAM" id="Phobius"/>
    </source>
</evidence>
<comment type="subcellular location">
    <subcellularLocation>
        <location evidence="1">Cell membrane</location>
        <topology evidence="1">Multi-pass membrane protein</topology>
    </subcellularLocation>
</comment>
<organism evidence="10 11">
    <name type="scientific">Catellatospora bangladeshensis</name>
    <dbReference type="NCBI Taxonomy" id="310355"/>
    <lineage>
        <taxon>Bacteria</taxon>
        <taxon>Bacillati</taxon>
        <taxon>Actinomycetota</taxon>
        <taxon>Actinomycetes</taxon>
        <taxon>Micromonosporales</taxon>
        <taxon>Micromonosporaceae</taxon>
        <taxon>Catellatospora</taxon>
    </lineage>
</organism>
<feature type="transmembrane region" description="Helical" evidence="9">
    <location>
        <begin position="57"/>
        <end position="82"/>
    </location>
</feature>
<keyword evidence="11" id="KW-1185">Reference proteome</keyword>
<dbReference type="InterPro" id="IPR001851">
    <property type="entry name" value="ABC_transp_permease"/>
</dbReference>
<evidence type="ECO:0000313" key="10">
    <source>
        <dbReference type="EMBL" id="GIF86043.1"/>
    </source>
</evidence>
<comment type="caution">
    <text evidence="10">The sequence shown here is derived from an EMBL/GenBank/DDBJ whole genome shotgun (WGS) entry which is preliminary data.</text>
</comment>
<dbReference type="GO" id="GO:0022857">
    <property type="term" value="F:transmembrane transporter activity"/>
    <property type="evidence" value="ECO:0007669"/>
    <property type="project" value="InterPro"/>
</dbReference>
<feature type="transmembrane region" description="Helical" evidence="9">
    <location>
        <begin position="251"/>
        <end position="274"/>
    </location>
</feature>
<keyword evidence="5" id="KW-0029">Amino-acid transport</keyword>
<proteinExistence type="inferred from homology"/>
<feature type="transmembrane region" description="Helical" evidence="9">
    <location>
        <begin position="6"/>
        <end position="27"/>
    </location>
</feature>
<feature type="transmembrane region" description="Helical" evidence="9">
    <location>
        <begin position="220"/>
        <end position="244"/>
    </location>
</feature>
<sequence>MTAVGIVDAVACGLVYYVVASGLTLILGSLRVLTLAHGSAYLAGTWLAWQLQADTPAGYLAALGAAIPTGIALGSVGAALTWPLRRHGHLAQALATLGLSLIAAQAFAAATGGGWLPATPPPPLDTTVSIAGARYPAYRLLFIAAALLIALILWVTMSRTKAGLTVRAVADDPAMAASIGIRPALVHSLVFAAGTVLAVLAGVLAAPIVPGGPGTDGQMLVTSLLIVVLGGAGDLRGAFVAALVTGAVTTIGVITAPAVAPFLLFAVLVAVVAIRPSGLGSRRWA</sequence>
<evidence type="ECO:0000256" key="7">
    <source>
        <dbReference type="ARBA" id="ARBA00023136"/>
    </source>
</evidence>
<dbReference type="Proteomes" id="UP000601223">
    <property type="component" value="Unassembled WGS sequence"/>
</dbReference>
<keyword evidence="2" id="KW-0813">Transport</keyword>
<dbReference type="AlphaFoldDB" id="A0A8J3JVY5"/>
<dbReference type="GO" id="GO:0006865">
    <property type="term" value="P:amino acid transport"/>
    <property type="evidence" value="ECO:0007669"/>
    <property type="project" value="UniProtKB-KW"/>
</dbReference>
<evidence type="ECO:0000256" key="3">
    <source>
        <dbReference type="ARBA" id="ARBA00022475"/>
    </source>
</evidence>
<dbReference type="PANTHER" id="PTHR11795:SF442">
    <property type="entry name" value="ABC TRANSPORTER ATP-BINDING PROTEIN"/>
    <property type="match status" value="1"/>
</dbReference>